<dbReference type="SUPFAM" id="SSF53850">
    <property type="entry name" value="Periplasmic binding protein-like II"/>
    <property type="match status" value="1"/>
</dbReference>
<gene>
    <name evidence="6" type="ordered locus">Rcas_3842</name>
</gene>
<accession>A7NQN3</accession>
<feature type="region of interest" description="Disordered" evidence="4">
    <location>
        <begin position="39"/>
        <end position="82"/>
    </location>
</feature>
<feature type="compositionally biased region" description="Low complexity" evidence="4">
    <location>
        <begin position="42"/>
        <end position="81"/>
    </location>
</feature>
<dbReference type="Gene3D" id="3.90.76.10">
    <property type="entry name" value="Dipeptide-binding Protein, Domain 1"/>
    <property type="match status" value="1"/>
</dbReference>
<dbReference type="InterPro" id="IPR039424">
    <property type="entry name" value="SBP_5"/>
</dbReference>
<dbReference type="HOGENOM" id="CLU_017028_7_4_0"/>
<dbReference type="GO" id="GO:0043190">
    <property type="term" value="C:ATP-binding cassette (ABC) transporter complex"/>
    <property type="evidence" value="ECO:0007669"/>
    <property type="project" value="InterPro"/>
</dbReference>
<protein>
    <submittedName>
        <fullName evidence="6">Extracellular solute-binding protein family 5</fullName>
    </submittedName>
</protein>
<name>A7NQN3_ROSCS</name>
<evidence type="ECO:0000256" key="4">
    <source>
        <dbReference type="SAM" id="MobiDB-lite"/>
    </source>
</evidence>
<dbReference type="InterPro" id="IPR006311">
    <property type="entry name" value="TAT_signal"/>
</dbReference>
<dbReference type="PANTHER" id="PTHR30290:SF9">
    <property type="entry name" value="OLIGOPEPTIDE-BINDING PROTEIN APPA"/>
    <property type="match status" value="1"/>
</dbReference>
<dbReference type="CDD" id="cd00995">
    <property type="entry name" value="PBP2_NikA_DppA_OppA_like"/>
    <property type="match status" value="1"/>
</dbReference>
<dbReference type="PANTHER" id="PTHR30290">
    <property type="entry name" value="PERIPLASMIC BINDING COMPONENT OF ABC TRANSPORTER"/>
    <property type="match status" value="1"/>
</dbReference>
<evidence type="ECO:0000256" key="3">
    <source>
        <dbReference type="ARBA" id="ARBA00022729"/>
    </source>
</evidence>
<keyword evidence="3" id="KW-0732">Signal</keyword>
<dbReference type="GO" id="GO:1904680">
    <property type="term" value="F:peptide transmembrane transporter activity"/>
    <property type="evidence" value="ECO:0007669"/>
    <property type="project" value="TreeGrafter"/>
</dbReference>
<dbReference type="STRING" id="383372.Rcas_3842"/>
<dbReference type="Proteomes" id="UP000000263">
    <property type="component" value="Chromosome"/>
</dbReference>
<reference evidence="6 7" key="1">
    <citation type="submission" date="2007-08" db="EMBL/GenBank/DDBJ databases">
        <title>Complete sequence of Roseiflexus castenholzii DSM 13941.</title>
        <authorList>
            <consortium name="US DOE Joint Genome Institute"/>
            <person name="Copeland A."/>
            <person name="Lucas S."/>
            <person name="Lapidus A."/>
            <person name="Barry K."/>
            <person name="Glavina del Rio T."/>
            <person name="Dalin E."/>
            <person name="Tice H."/>
            <person name="Pitluck S."/>
            <person name="Thompson L.S."/>
            <person name="Brettin T."/>
            <person name="Bruce D."/>
            <person name="Detter J.C."/>
            <person name="Han C."/>
            <person name="Tapia R."/>
            <person name="Schmutz J."/>
            <person name="Larimer F."/>
            <person name="Land M."/>
            <person name="Hauser L."/>
            <person name="Kyrpides N."/>
            <person name="Mikhailova N."/>
            <person name="Bryant D.A."/>
            <person name="Hanada S."/>
            <person name="Tsukatani Y."/>
            <person name="Richardson P."/>
        </authorList>
    </citation>
    <scope>NUCLEOTIDE SEQUENCE [LARGE SCALE GENOMIC DNA]</scope>
    <source>
        <strain evidence="7">DSM 13941 / HLO8</strain>
    </source>
</reference>
<evidence type="ECO:0000259" key="5">
    <source>
        <dbReference type="Pfam" id="PF00496"/>
    </source>
</evidence>
<dbReference type="AlphaFoldDB" id="A7NQN3"/>
<keyword evidence="2" id="KW-0813">Transport</keyword>
<keyword evidence="7" id="KW-1185">Reference proteome</keyword>
<dbReference type="Gene3D" id="3.40.190.10">
    <property type="entry name" value="Periplasmic binding protein-like II"/>
    <property type="match status" value="1"/>
</dbReference>
<dbReference type="Pfam" id="PF00496">
    <property type="entry name" value="SBP_bac_5"/>
    <property type="match status" value="1"/>
</dbReference>
<dbReference type="PROSITE" id="PS51318">
    <property type="entry name" value="TAT"/>
    <property type="match status" value="1"/>
</dbReference>
<dbReference type="OrthoDB" id="239741at2"/>
<dbReference type="GO" id="GO:0015833">
    <property type="term" value="P:peptide transport"/>
    <property type="evidence" value="ECO:0007669"/>
    <property type="project" value="TreeGrafter"/>
</dbReference>
<dbReference type="RefSeq" id="WP_012122302.1">
    <property type="nucleotide sequence ID" value="NC_009767.1"/>
</dbReference>
<proteinExistence type="inferred from homology"/>
<evidence type="ECO:0000256" key="2">
    <source>
        <dbReference type="ARBA" id="ARBA00022448"/>
    </source>
</evidence>
<dbReference type="EMBL" id="CP000804">
    <property type="protein sequence ID" value="ABU59879.1"/>
    <property type="molecule type" value="Genomic_DNA"/>
</dbReference>
<dbReference type="eggNOG" id="COG0747">
    <property type="taxonomic scope" value="Bacteria"/>
</dbReference>
<dbReference type="GO" id="GO:0042597">
    <property type="term" value="C:periplasmic space"/>
    <property type="evidence" value="ECO:0007669"/>
    <property type="project" value="UniProtKB-ARBA"/>
</dbReference>
<sequence length="568" mass="63150">MNDRCSDQGEQKVRRIDRRAFLRLVAAGGGALALQACGGGAPPAAAPTTAPAAPTVAPAAPTAAPAAPTAAPAAPTAAPVASNARGGKVTWAMLGDPVSLEPYGINITGQYNYEAREPMYDSLLVWDRDLKVQPSLAESFETPDDTTYIFNLRSGVKFHNGRELTAEDVKFSLDTIINPPDGRNPGAAFFANFDTIEVVDPLTIRINLKKIDPTIPGLFAWSRYTNIFPTDMPSQINPVTQAIGTGPFRLVSYTPNAEIVYERFSDHWNPEQPNIDQLIYRVIPEEDARIAALRSGDIDGTDVTPLGARRLQNDSDITILKGLYSQPKVLQFTLKGGKPWDIKEVRQAISLTIDRQELIDKVMEGEAELTGPVVPGYGDWPLSQDELRAAYQVDVEKARQLMAQAGYADGFKVTAMTFANYSNDNAIIVQEQLRQLNIDMQIEQIEFGTFAQRVTNGEFEWCFTARGMRADVSGYLNDFRRLGIAEKNWFPAWENAELNEAYDAAMATFDQAKRRELMQKVQRIVINEAPHIYLYQDYRFSAVRKRVQNYYVAFTTFRPALREIFVTA</sequence>
<dbReference type="InterPro" id="IPR000914">
    <property type="entry name" value="SBP_5_dom"/>
</dbReference>
<organism evidence="6 7">
    <name type="scientific">Roseiflexus castenholzii (strain DSM 13941 / HLO8)</name>
    <dbReference type="NCBI Taxonomy" id="383372"/>
    <lineage>
        <taxon>Bacteria</taxon>
        <taxon>Bacillati</taxon>
        <taxon>Chloroflexota</taxon>
        <taxon>Chloroflexia</taxon>
        <taxon>Chloroflexales</taxon>
        <taxon>Roseiflexineae</taxon>
        <taxon>Roseiflexaceae</taxon>
        <taxon>Roseiflexus</taxon>
    </lineage>
</organism>
<dbReference type="PIRSF" id="PIRSF002741">
    <property type="entry name" value="MppA"/>
    <property type="match status" value="1"/>
</dbReference>
<evidence type="ECO:0000313" key="7">
    <source>
        <dbReference type="Proteomes" id="UP000000263"/>
    </source>
</evidence>
<evidence type="ECO:0000313" key="6">
    <source>
        <dbReference type="EMBL" id="ABU59879.1"/>
    </source>
</evidence>
<dbReference type="InterPro" id="IPR030678">
    <property type="entry name" value="Peptide/Ni-bd"/>
</dbReference>
<dbReference type="KEGG" id="rca:Rcas_3842"/>
<dbReference type="Gene3D" id="3.10.105.10">
    <property type="entry name" value="Dipeptide-binding Protein, Domain 3"/>
    <property type="match status" value="1"/>
</dbReference>
<comment type="similarity">
    <text evidence="1">Belongs to the bacterial solute-binding protein 5 family.</text>
</comment>
<feature type="domain" description="Solute-binding protein family 5" evidence="5">
    <location>
        <begin position="131"/>
        <end position="469"/>
    </location>
</feature>
<evidence type="ECO:0000256" key="1">
    <source>
        <dbReference type="ARBA" id="ARBA00005695"/>
    </source>
</evidence>